<reference evidence="23 24" key="4">
    <citation type="submission" date="2018-08" db="EMBL/GenBank/DDBJ databases">
        <title>A genome reference for cultivated species of the human gut microbiota.</title>
        <authorList>
            <person name="Zou Y."/>
            <person name="Xue W."/>
            <person name="Luo G."/>
        </authorList>
    </citation>
    <scope>NUCLEOTIDE SEQUENCE [LARGE SCALE GENOMIC DNA]</scope>
    <source>
        <strain evidence="18 24">AF14-7</strain>
        <strain evidence="21 26">AF38-2</strain>
        <strain evidence="20 25">AF39-6AC</strain>
        <strain evidence="19 27">AF46-11NS</strain>
        <strain evidence="17 23">TF10-34</strain>
    </source>
</reference>
<dbReference type="EMBL" id="WDER01000014">
    <property type="protein sequence ID" value="KAB6084546.1"/>
    <property type="molecule type" value="Genomic_DNA"/>
</dbReference>
<dbReference type="PANTHER" id="PTHR43811:SF23">
    <property type="entry name" value="FKBP-TYPE 22 KDA PEPTIDYL-PROLYL CIS-TRANS ISOMERASE"/>
    <property type="match status" value="1"/>
</dbReference>
<dbReference type="SUPFAM" id="SSF54534">
    <property type="entry name" value="FKBP-like"/>
    <property type="match status" value="1"/>
</dbReference>
<keyword evidence="3 5" id="KW-0697">Rotamase</keyword>
<evidence type="ECO:0000313" key="21">
    <source>
        <dbReference type="EMBL" id="RHL41368.1"/>
    </source>
</evidence>
<keyword evidence="4 5" id="KW-0413">Isomerase</keyword>
<dbReference type="EMBL" id="QRNE01000044">
    <property type="protein sequence ID" value="RHK27696.1"/>
    <property type="molecule type" value="Genomic_DNA"/>
</dbReference>
<dbReference type="EMBL" id="QROO01000002">
    <property type="protein sequence ID" value="RHL41368.1"/>
    <property type="molecule type" value="Genomic_DNA"/>
</dbReference>
<evidence type="ECO:0000256" key="4">
    <source>
        <dbReference type="ARBA" id="ARBA00023235"/>
    </source>
</evidence>
<evidence type="ECO:0000313" key="14">
    <source>
        <dbReference type="EMBL" id="MCA4523688.1"/>
    </source>
</evidence>
<evidence type="ECO:0000259" key="7">
    <source>
        <dbReference type="PROSITE" id="PS50059"/>
    </source>
</evidence>
<comment type="similarity">
    <text evidence="2 6">Belongs to the FKBP-type PPIase family.</text>
</comment>
<comment type="catalytic activity">
    <reaction evidence="1 5 6">
        <text>[protein]-peptidylproline (omega=180) = [protein]-peptidylproline (omega=0)</text>
        <dbReference type="Rhea" id="RHEA:16237"/>
        <dbReference type="Rhea" id="RHEA-COMP:10747"/>
        <dbReference type="Rhea" id="RHEA-COMP:10748"/>
        <dbReference type="ChEBI" id="CHEBI:83833"/>
        <dbReference type="ChEBI" id="CHEBI:83834"/>
        <dbReference type="EC" id="5.2.1.8"/>
    </reaction>
</comment>
<evidence type="ECO:0000313" key="17">
    <source>
        <dbReference type="EMBL" id="RGK59392.1"/>
    </source>
</evidence>
<dbReference type="PROSITE" id="PS50059">
    <property type="entry name" value="FKBP_PPIASE"/>
    <property type="match status" value="1"/>
</dbReference>
<evidence type="ECO:0000313" key="13">
    <source>
        <dbReference type="EMBL" id="KAB6336612.1"/>
    </source>
</evidence>
<evidence type="ECO:0000313" key="8">
    <source>
        <dbReference type="EMBL" id="KAA9050744.1"/>
    </source>
</evidence>
<feature type="domain" description="PPIase FKBP-type" evidence="7">
    <location>
        <begin position="48"/>
        <end position="133"/>
    </location>
</feature>
<evidence type="ECO:0000256" key="3">
    <source>
        <dbReference type="ARBA" id="ARBA00023110"/>
    </source>
</evidence>
<dbReference type="Proteomes" id="UP000283369">
    <property type="component" value="Unassembled WGS sequence"/>
</dbReference>
<accession>A0A174HLJ5</accession>
<evidence type="ECO:0000313" key="30">
    <source>
        <dbReference type="Proteomes" id="UP000435059"/>
    </source>
</evidence>
<evidence type="ECO:0000313" key="28">
    <source>
        <dbReference type="Proteomes" id="UP000327007"/>
    </source>
</evidence>
<evidence type="ECO:0000313" key="29">
    <source>
        <dbReference type="Proteomes" id="UP000434604"/>
    </source>
</evidence>
<name>A0A174HLJ5_9BACE</name>
<dbReference type="PANTHER" id="PTHR43811">
    <property type="entry name" value="FKBP-TYPE PEPTIDYL-PROLYL CIS-TRANS ISOMERASE FKPA"/>
    <property type="match status" value="1"/>
</dbReference>
<evidence type="ECO:0000256" key="5">
    <source>
        <dbReference type="PROSITE-ProRule" id="PRU00277"/>
    </source>
</evidence>
<dbReference type="Proteomes" id="UP000196036">
    <property type="component" value="Unassembled WGS sequence"/>
</dbReference>
<evidence type="ECO:0000313" key="9">
    <source>
        <dbReference type="EMBL" id="KAB6084546.1"/>
    </source>
</evidence>
<dbReference type="EMBL" id="QSQU01000028">
    <property type="protein sequence ID" value="RGK59392.1"/>
    <property type="molecule type" value="Genomic_DNA"/>
</dbReference>
<evidence type="ECO:0000256" key="6">
    <source>
        <dbReference type="RuleBase" id="RU003915"/>
    </source>
</evidence>
<reference evidence="28" key="3">
    <citation type="journal article" date="2018" name="J. Anim. Genet.">
        <title>Acquired interbacterial defense systems protect against interspecies antagonism in the human gut microbiome.</title>
        <authorList>
            <person name="Ross B.D."/>
            <person name="Verster A.J."/>
            <person name="Radey M.C."/>
            <person name="Schmidtke D.T."/>
            <person name="Pope C.E."/>
            <person name="Hoffman L.R."/>
            <person name="Hajjar A."/>
            <person name="Peterson S.B."/>
            <person name="Borenstein E."/>
            <person name="Mougous J."/>
        </authorList>
    </citation>
    <scope>NUCLEOTIDE SEQUENCE [LARGE SCALE GENOMIC DNA]</scope>
    <source>
        <strain evidence="28">H204</strain>
    </source>
</reference>
<dbReference type="Proteomes" id="UP000487596">
    <property type="component" value="Unassembled WGS sequence"/>
</dbReference>
<dbReference type="Gene3D" id="3.10.50.40">
    <property type="match status" value="1"/>
</dbReference>
<sequence>MGKKKEYKEANRRFLKKLSFQEGVFALPCGIYYKVLETGEGTISPGARSIVTVHYKGSLIDGRVFDNSYERTCPDALRLSDVIEGWQVALQKMHVGDKWIIYIPYAMGYGIKSFDSIPAYSTLIFEVELLGVA</sequence>
<reference evidence="8" key="5">
    <citation type="journal article" date="2019" name="bioRxiv">
        <title>Acquired interbacterial defense systems protect against interspecies antagonism in the human gut microbiome.</title>
        <authorList>
            <person name="Ross B.D."/>
            <person name="Verster A.J."/>
            <person name="Radey M.C."/>
            <person name="Schmidtke D.T."/>
            <person name="Pope C.E."/>
            <person name="Hoffman L.R."/>
            <person name="Hajjar A.M."/>
            <person name="Peterson S.B."/>
            <person name="Borenstein E."/>
            <person name="Mougous J.D."/>
        </authorList>
    </citation>
    <scope>NUCLEOTIDE SEQUENCE</scope>
    <source>
        <strain evidence="8">H204</strain>
    </source>
</reference>
<keyword evidence="30" id="KW-1185">Reference proteome</keyword>
<dbReference type="Proteomes" id="UP000284495">
    <property type="component" value="Unassembled WGS sequence"/>
</dbReference>
<evidence type="ECO:0000256" key="2">
    <source>
        <dbReference type="ARBA" id="ARBA00006577"/>
    </source>
</evidence>
<evidence type="ECO:0000313" key="33">
    <source>
        <dbReference type="Proteomes" id="UP000487596"/>
    </source>
</evidence>
<dbReference type="GO" id="GO:0003755">
    <property type="term" value="F:peptidyl-prolyl cis-trans isomerase activity"/>
    <property type="evidence" value="ECO:0007669"/>
    <property type="project" value="UniProtKB-UniRule"/>
</dbReference>
<dbReference type="EMBL" id="JAIWWW010000024">
    <property type="protein sequence ID" value="MCA4523688.1"/>
    <property type="molecule type" value="Genomic_DNA"/>
</dbReference>
<dbReference type="Proteomes" id="UP000327007">
    <property type="component" value="Unassembled WGS sequence"/>
</dbReference>
<dbReference type="AlphaFoldDB" id="A0A174HLJ5"/>
<evidence type="ECO:0000313" key="31">
    <source>
        <dbReference type="Proteomes" id="UP000438288"/>
    </source>
</evidence>
<organism evidence="17 23">
    <name type="scientific">Bacteroides xylanisolvens</name>
    <dbReference type="NCBI Taxonomy" id="371601"/>
    <lineage>
        <taxon>Bacteria</taxon>
        <taxon>Pseudomonadati</taxon>
        <taxon>Bacteroidota</taxon>
        <taxon>Bacteroidia</taxon>
        <taxon>Bacteroidales</taxon>
        <taxon>Bacteroidaceae</taxon>
        <taxon>Bacteroides</taxon>
    </lineage>
</organism>
<dbReference type="EMBL" id="NFLW01000018">
    <property type="protein sequence ID" value="OUQ69046.1"/>
    <property type="molecule type" value="Genomic_DNA"/>
</dbReference>
<evidence type="ECO:0000313" key="25">
    <source>
        <dbReference type="Proteomes" id="UP000284417"/>
    </source>
</evidence>
<dbReference type="EMBL" id="WDES01000026">
    <property type="protein sequence ID" value="KAB6086028.1"/>
    <property type="molecule type" value="Genomic_DNA"/>
</dbReference>
<dbReference type="Pfam" id="PF00254">
    <property type="entry name" value="FKBP_C"/>
    <property type="match status" value="1"/>
</dbReference>
<dbReference type="EMBL" id="WDED01000009">
    <property type="protein sequence ID" value="KAB6148359.1"/>
    <property type="molecule type" value="Genomic_DNA"/>
</dbReference>
<evidence type="ECO:0000313" key="24">
    <source>
        <dbReference type="Proteomes" id="UP000283369"/>
    </source>
</evidence>
<dbReference type="Proteomes" id="UP000285503">
    <property type="component" value="Unassembled WGS sequence"/>
</dbReference>
<dbReference type="Proteomes" id="UP000474077">
    <property type="component" value="Unassembled WGS sequence"/>
</dbReference>
<comment type="caution">
    <text evidence="17">The sequence shown here is derived from an EMBL/GenBank/DDBJ whole genome shotgun (WGS) entry which is preliminary data.</text>
</comment>
<evidence type="ECO:0000313" key="12">
    <source>
        <dbReference type="EMBL" id="KAB6148359.1"/>
    </source>
</evidence>
<evidence type="ECO:0000313" key="18">
    <source>
        <dbReference type="EMBL" id="RGV18250.1"/>
    </source>
</evidence>
<dbReference type="Proteomes" id="UP000435059">
    <property type="component" value="Unassembled WGS sequence"/>
</dbReference>
<proteinExistence type="inferred from homology"/>
<dbReference type="EMBL" id="JAIWYE010000020">
    <property type="protein sequence ID" value="MCA4704141.1"/>
    <property type="molecule type" value="Genomic_DNA"/>
</dbReference>
<evidence type="ECO:0000256" key="1">
    <source>
        <dbReference type="ARBA" id="ARBA00000971"/>
    </source>
</evidence>
<dbReference type="EMBL" id="WDCP01000077">
    <property type="protein sequence ID" value="KAB6336612.1"/>
    <property type="molecule type" value="Genomic_DNA"/>
</dbReference>
<evidence type="ECO:0000313" key="26">
    <source>
        <dbReference type="Proteomes" id="UP000284495"/>
    </source>
</evidence>
<dbReference type="Proteomes" id="UP000284417">
    <property type="component" value="Unassembled WGS sequence"/>
</dbReference>
<evidence type="ECO:0000313" key="20">
    <source>
        <dbReference type="EMBL" id="RHK97600.1"/>
    </source>
</evidence>
<dbReference type="EMBL" id="QROC01000010">
    <property type="protein sequence ID" value="RHK97600.1"/>
    <property type="molecule type" value="Genomic_DNA"/>
</dbReference>
<dbReference type="RefSeq" id="WP_008021699.1">
    <property type="nucleotide sequence ID" value="NZ_AP031409.1"/>
</dbReference>
<evidence type="ECO:0000313" key="10">
    <source>
        <dbReference type="EMBL" id="KAB6086028.1"/>
    </source>
</evidence>
<dbReference type="EMBL" id="VYQC01000001">
    <property type="protein sequence ID" value="KAA9050744.1"/>
    <property type="molecule type" value="Genomic_DNA"/>
</dbReference>
<dbReference type="GeneID" id="69479324"/>
<evidence type="ECO:0000313" key="11">
    <source>
        <dbReference type="EMBL" id="KAB6133440.1"/>
    </source>
</evidence>
<evidence type="ECO:0000313" key="22">
    <source>
        <dbReference type="Proteomes" id="UP000196036"/>
    </source>
</evidence>
<dbReference type="InterPro" id="IPR046357">
    <property type="entry name" value="PPIase_dom_sf"/>
</dbReference>
<protein>
    <recommendedName>
        <fullName evidence="6">Peptidyl-prolyl cis-trans isomerase</fullName>
        <ecNumber evidence="6">5.2.1.8</ecNumber>
    </recommendedName>
</protein>
<dbReference type="Proteomes" id="UP001198461">
    <property type="component" value="Unassembled WGS sequence"/>
</dbReference>
<dbReference type="Proteomes" id="UP001197958">
    <property type="component" value="Unassembled WGS sequence"/>
</dbReference>
<evidence type="ECO:0000313" key="32">
    <source>
        <dbReference type="Proteomes" id="UP000474077"/>
    </source>
</evidence>
<reference evidence="8" key="7">
    <citation type="submission" date="2019-09" db="EMBL/GenBank/DDBJ databases">
        <authorList>
            <person name="Ross B.D."/>
            <person name="Verster A.J."/>
            <person name="Radey M.C."/>
            <person name="Schmidtke D.T."/>
            <person name="Pope C.E."/>
            <person name="Hoffman L.R."/>
            <person name="Hajjar A.M."/>
            <person name="Peterson S.B."/>
            <person name="Borenstein E."/>
            <person name="Mougous J.D."/>
        </authorList>
    </citation>
    <scope>NUCLEOTIDE SEQUENCE</scope>
    <source>
        <strain evidence="8">H204</strain>
    </source>
</reference>
<dbReference type="EMBL" id="WDEH01000044">
    <property type="protein sequence ID" value="KAB6133440.1"/>
    <property type="molecule type" value="Genomic_DNA"/>
</dbReference>
<reference evidence="22" key="1">
    <citation type="submission" date="2017-04" db="EMBL/GenBank/DDBJ databases">
        <title>Function of individual gut microbiota members based on whole genome sequencing of pure cultures obtained from chicken caecum.</title>
        <authorList>
            <person name="Medvecky M."/>
            <person name="Cejkova D."/>
            <person name="Polansky O."/>
            <person name="Karasova D."/>
            <person name="Kubasova T."/>
            <person name="Cizek A."/>
            <person name="Rychlik I."/>
        </authorList>
    </citation>
    <scope>NUCLEOTIDE SEQUENCE [LARGE SCALE GENOMIC DNA]</scope>
    <source>
        <strain evidence="22">An109</strain>
    </source>
</reference>
<evidence type="ECO:0000313" key="15">
    <source>
        <dbReference type="EMBL" id="MCA4704141.1"/>
    </source>
</evidence>
<dbReference type="EMBL" id="QRYV01000005">
    <property type="protein sequence ID" value="RGV18250.1"/>
    <property type="molecule type" value="Genomic_DNA"/>
</dbReference>
<evidence type="ECO:0000313" key="16">
    <source>
        <dbReference type="EMBL" id="OUQ69046.1"/>
    </source>
</evidence>
<evidence type="ECO:0000313" key="19">
    <source>
        <dbReference type="EMBL" id="RHK27696.1"/>
    </source>
</evidence>
<dbReference type="Proteomes" id="UP000261210">
    <property type="component" value="Unassembled WGS sequence"/>
</dbReference>
<evidence type="ECO:0000313" key="23">
    <source>
        <dbReference type="Proteomes" id="UP000261210"/>
    </source>
</evidence>
<reference evidence="14" key="8">
    <citation type="submission" date="2023-08" db="EMBL/GenBank/DDBJ databases">
        <title>Mucin Metabolism Genes Underlie the Key Renovations of Bacteroides xylanisolvens Genomes in Captive Great Apes.</title>
        <authorList>
            <person name="Nishida A.H."/>
        </authorList>
    </citation>
    <scope>NUCLEOTIDE SEQUENCE</scope>
    <source>
        <strain evidence="15">P13.H9</strain>
        <strain evidence="14">P19.10B</strain>
    </source>
</reference>
<dbReference type="EC" id="5.2.1.8" evidence="6"/>
<dbReference type="InterPro" id="IPR001179">
    <property type="entry name" value="PPIase_FKBP_dom"/>
</dbReference>
<reference evidence="29 30" key="6">
    <citation type="journal article" date="2019" name="Nat. Med.">
        <title>A library of human gut bacterial isolates paired with longitudinal multiomics data enables mechanistic microbiome research.</title>
        <authorList>
            <person name="Poyet M."/>
            <person name="Groussin M."/>
            <person name="Gibbons S.M."/>
            <person name="Avila-Pacheco J."/>
            <person name="Jiang X."/>
            <person name="Kearney S.M."/>
            <person name="Perrotta A.R."/>
            <person name="Berdy B."/>
            <person name="Zhao S."/>
            <person name="Lieberman T.D."/>
            <person name="Swanson P.K."/>
            <person name="Smith M."/>
            <person name="Roesemann S."/>
            <person name="Alexander J.E."/>
            <person name="Rich S.A."/>
            <person name="Livny J."/>
            <person name="Vlamakis H."/>
            <person name="Clish C."/>
            <person name="Bullock K."/>
            <person name="Deik A."/>
            <person name="Scott J."/>
            <person name="Pierce K.A."/>
            <person name="Xavier R.J."/>
            <person name="Alm E.J."/>
        </authorList>
    </citation>
    <scope>NUCLEOTIDE SEQUENCE [LARGE SCALE GENOMIC DNA]</scope>
    <source>
        <strain evidence="13 31">BIOML-A16</strain>
        <strain evidence="12 29">BIOML-A58</strain>
        <strain evidence="11 33">BIOML-A62</strain>
        <strain evidence="9 32">BIOML-A73</strain>
        <strain evidence="10 30">BIOML-A74</strain>
    </source>
</reference>
<gene>
    <name evidence="16" type="ORF">B5E52_10680</name>
    <name evidence="21" type="ORF">DW027_02470</name>
    <name evidence="20" type="ORF">DW042_09205</name>
    <name evidence="19" type="ORF">DW075_09810</name>
    <name evidence="18" type="ORF">DWW25_03045</name>
    <name evidence="17" type="ORF">DXD03_17405</name>
    <name evidence="8" type="ORF">F6S82_02070</name>
    <name evidence="12" type="ORF">GA398_07340</name>
    <name evidence="11" type="ORF">GA424_20610</name>
    <name evidence="9" type="ORF">GA560_07440</name>
    <name evidence="10" type="ORF">GA574_15055</name>
    <name evidence="13" type="ORF">GAZ43_21830</name>
    <name evidence="15" type="ORF">LD004_10980</name>
    <name evidence="14" type="ORF">LDZ35_10750</name>
</gene>
<evidence type="ECO:0000313" key="27">
    <source>
        <dbReference type="Proteomes" id="UP000285503"/>
    </source>
</evidence>
<dbReference type="Proteomes" id="UP000438288">
    <property type="component" value="Unassembled WGS sequence"/>
</dbReference>
<dbReference type="Proteomes" id="UP000434604">
    <property type="component" value="Unassembled WGS sequence"/>
</dbReference>
<reference evidence="16" key="2">
    <citation type="journal article" date="2018" name="BMC Genomics">
        <title>Whole genome sequencing and function prediction of 133 gut anaerobes isolated from chicken caecum in pure cultures.</title>
        <authorList>
            <person name="Medvecky M."/>
            <person name="Cejkova D."/>
            <person name="Polansky O."/>
            <person name="Karasova D."/>
            <person name="Kubasova T."/>
            <person name="Cizek A."/>
            <person name="Rychlik I."/>
        </authorList>
    </citation>
    <scope>NUCLEOTIDE SEQUENCE</scope>
    <source>
        <strain evidence="16">An109</strain>
    </source>
</reference>